<protein>
    <recommendedName>
        <fullName evidence="3">Chemokine interleukin-8-like domain-containing protein</fullName>
    </recommendedName>
</protein>
<keyword evidence="2" id="KW-0732">Signal</keyword>
<dbReference type="Proteomes" id="UP000503349">
    <property type="component" value="Chromosome 19"/>
</dbReference>
<proteinExistence type="predicted"/>
<dbReference type="AlphaFoldDB" id="A0A6G1QN12"/>
<dbReference type="InterPro" id="IPR001811">
    <property type="entry name" value="Chemokine_IL8-like_dom"/>
</dbReference>
<dbReference type="Gene3D" id="2.40.50.40">
    <property type="match status" value="1"/>
</dbReference>
<feature type="signal peptide" evidence="2">
    <location>
        <begin position="1"/>
        <end position="29"/>
    </location>
</feature>
<dbReference type="GO" id="GO:0005615">
    <property type="term" value="C:extracellular space"/>
    <property type="evidence" value="ECO:0007669"/>
    <property type="project" value="UniProtKB-KW"/>
</dbReference>
<dbReference type="InterPro" id="IPR036048">
    <property type="entry name" value="Interleukin_8-like_sf"/>
</dbReference>
<dbReference type="EMBL" id="CM015730">
    <property type="protein sequence ID" value="KAF3703864.1"/>
    <property type="molecule type" value="Genomic_DNA"/>
</dbReference>
<reference evidence="5" key="2">
    <citation type="submission" date="2019-02" db="EMBL/GenBank/DDBJ databases">
        <title>Opniocepnalus argus Var Kimnra genome.</title>
        <authorList>
            <person name="Zhou C."/>
            <person name="Xiao S."/>
        </authorList>
    </citation>
    <scope>NUCLEOTIDE SEQUENCE [LARGE SCALE GENOMIC DNA]</scope>
</reference>
<evidence type="ECO:0000313" key="5">
    <source>
        <dbReference type="Proteomes" id="UP000503349"/>
    </source>
</evidence>
<keyword evidence="1" id="KW-0202">Cytokine</keyword>
<name>A0A6G1QN12_CHAAH</name>
<dbReference type="GO" id="GO:0008009">
    <property type="term" value="F:chemokine activity"/>
    <property type="evidence" value="ECO:0007669"/>
    <property type="project" value="InterPro"/>
</dbReference>
<dbReference type="Pfam" id="PF00048">
    <property type="entry name" value="IL8"/>
    <property type="match status" value="1"/>
</dbReference>
<evidence type="ECO:0000256" key="1">
    <source>
        <dbReference type="ARBA" id="ARBA00022514"/>
    </source>
</evidence>
<feature type="domain" description="Chemokine interleukin-8-like" evidence="3">
    <location>
        <begin position="35"/>
        <end position="89"/>
    </location>
</feature>
<evidence type="ECO:0000313" key="4">
    <source>
        <dbReference type="EMBL" id="KAF3703864.1"/>
    </source>
</evidence>
<accession>A0A6G1QN12</accession>
<evidence type="ECO:0000256" key="2">
    <source>
        <dbReference type="SAM" id="SignalP"/>
    </source>
</evidence>
<dbReference type="SUPFAM" id="SSF54117">
    <property type="entry name" value="Interleukin 8-like chemokines"/>
    <property type="match status" value="1"/>
</dbReference>
<dbReference type="GO" id="GO:0006955">
    <property type="term" value="P:immune response"/>
    <property type="evidence" value="ECO:0007669"/>
    <property type="project" value="InterPro"/>
</dbReference>
<keyword evidence="5" id="KW-1185">Reference proteome</keyword>
<evidence type="ECO:0000259" key="3">
    <source>
        <dbReference type="Pfam" id="PF00048"/>
    </source>
</evidence>
<organism evidence="4 5">
    <name type="scientific">Channa argus</name>
    <name type="common">Northern snakehead</name>
    <name type="synonym">Ophicephalus argus</name>
    <dbReference type="NCBI Taxonomy" id="215402"/>
    <lineage>
        <taxon>Eukaryota</taxon>
        <taxon>Metazoa</taxon>
        <taxon>Chordata</taxon>
        <taxon>Craniata</taxon>
        <taxon>Vertebrata</taxon>
        <taxon>Euteleostomi</taxon>
        <taxon>Actinopterygii</taxon>
        <taxon>Neopterygii</taxon>
        <taxon>Teleostei</taxon>
        <taxon>Neoteleostei</taxon>
        <taxon>Acanthomorphata</taxon>
        <taxon>Anabantaria</taxon>
        <taxon>Anabantiformes</taxon>
        <taxon>Channoidei</taxon>
        <taxon>Channidae</taxon>
        <taxon>Channa</taxon>
    </lineage>
</organism>
<sequence length="111" mass="12886">MRMTLTFSRWICLLTLAAVMIFSASEVDSFKVAPSCCINVQSGISEKKVQRCYKQVPRHNCLEAYVIITDQNKMFCVKPTPSWLTERMNQGLKCPNDISKRRRFELFDDVE</sequence>
<feature type="chain" id="PRO_5026198239" description="Chemokine interleukin-8-like domain-containing protein" evidence="2">
    <location>
        <begin position="30"/>
        <end position="111"/>
    </location>
</feature>
<reference evidence="4 5" key="1">
    <citation type="submission" date="2019-02" db="EMBL/GenBank/DDBJ databases">
        <title>Opniocepnalus argus genome.</title>
        <authorList>
            <person name="Zhou C."/>
            <person name="Xiao S."/>
        </authorList>
    </citation>
    <scope>NUCLEOTIDE SEQUENCE [LARGE SCALE GENOMIC DNA]</scope>
    <source>
        <strain evidence="4">OARG1902GOOAL</strain>
        <tissue evidence="4">Muscle</tissue>
    </source>
</reference>
<gene>
    <name evidence="4" type="ORF">EXN66_Car019552</name>
</gene>